<dbReference type="EMBL" id="ABVL01000026">
    <property type="protein sequence ID" value="EDY16947.1"/>
    <property type="molecule type" value="Genomic_DNA"/>
</dbReference>
<keyword evidence="2" id="KW-0812">Transmembrane</keyword>
<dbReference type="InParanoid" id="B4D9I6"/>
<feature type="transmembrane region" description="Helical" evidence="2">
    <location>
        <begin position="211"/>
        <end position="229"/>
    </location>
</feature>
<evidence type="ECO:0000256" key="1">
    <source>
        <dbReference type="SAM" id="MobiDB-lite"/>
    </source>
</evidence>
<dbReference type="AlphaFoldDB" id="B4D9I6"/>
<name>B4D9I6_9BACT</name>
<evidence type="ECO:0000313" key="3">
    <source>
        <dbReference type="EMBL" id="EDY16947.1"/>
    </source>
</evidence>
<reference evidence="3 4" key="1">
    <citation type="journal article" date="2011" name="J. Bacteriol.">
        <title>Genome sequence of Chthoniobacter flavus Ellin428, an aerobic heterotrophic soil bacterium.</title>
        <authorList>
            <person name="Kant R."/>
            <person name="van Passel M.W."/>
            <person name="Palva A."/>
            <person name="Lucas S."/>
            <person name="Lapidus A."/>
            <person name="Glavina Del Rio T."/>
            <person name="Dalin E."/>
            <person name="Tice H."/>
            <person name="Bruce D."/>
            <person name="Goodwin L."/>
            <person name="Pitluck S."/>
            <person name="Larimer F.W."/>
            <person name="Land M.L."/>
            <person name="Hauser L."/>
            <person name="Sangwan P."/>
            <person name="de Vos W.M."/>
            <person name="Janssen P.H."/>
            <person name="Smidt H."/>
        </authorList>
    </citation>
    <scope>NUCLEOTIDE SEQUENCE [LARGE SCALE GENOMIC DNA]</scope>
    <source>
        <strain evidence="3 4">Ellin428</strain>
    </source>
</reference>
<proteinExistence type="predicted"/>
<keyword evidence="2" id="KW-0472">Membrane</keyword>
<organism evidence="3 4">
    <name type="scientific">Chthoniobacter flavus Ellin428</name>
    <dbReference type="NCBI Taxonomy" id="497964"/>
    <lineage>
        <taxon>Bacteria</taxon>
        <taxon>Pseudomonadati</taxon>
        <taxon>Verrucomicrobiota</taxon>
        <taxon>Spartobacteria</taxon>
        <taxon>Chthoniobacterales</taxon>
        <taxon>Chthoniobacteraceae</taxon>
        <taxon>Chthoniobacter</taxon>
    </lineage>
</organism>
<keyword evidence="4" id="KW-1185">Reference proteome</keyword>
<evidence type="ECO:0000313" key="4">
    <source>
        <dbReference type="Proteomes" id="UP000005824"/>
    </source>
</evidence>
<gene>
    <name evidence="3" type="ORF">CfE428DRAFT_5576</name>
</gene>
<dbReference type="Proteomes" id="UP000005824">
    <property type="component" value="Unassembled WGS sequence"/>
</dbReference>
<protein>
    <submittedName>
        <fullName evidence="3">Uncharacterized protein</fullName>
    </submittedName>
</protein>
<accession>B4D9I6</accession>
<feature type="compositionally biased region" description="Polar residues" evidence="1">
    <location>
        <begin position="163"/>
        <end position="175"/>
    </location>
</feature>
<dbReference type="RefSeq" id="WP_006982897.1">
    <property type="nucleotide sequence ID" value="NZ_ABVL01000026.1"/>
</dbReference>
<keyword evidence="2" id="KW-1133">Transmembrane helix</keyword>
<feature type="region of interest" description="Disordered" evidence="1">
    <location>
        <begin position="157"/>
        <end position="202"/>
    </location>
</feature>
<comment type="caution">
    <text evidence="3">The sequence shown here is derived from an EMBL/GenBank/DDBJ whole genome shotgun (WGS) entry which is preliminary data.</text>
</comment>
<sequence>MTSEQQKLMALAGALEQFAAHSGGELPRDLAPLRDYADWPRVLRPEADPLGPFPDRYAFLPAKPWVEAPGAAPKQLLAISVKPGADGSRGAVWRYRAGEYAGGTLGPLELEAGLKNFSLADVKPMGGGVPTPTHPFPEPPITDYQAKVMQLVREDKITPPPRSESSAARQVNSALPTPAASVAPTIAPRSTPTNAARRELPAGAAQRERGAWPWAIAGFIVVGIALFAWKRRG</sequence>
<evidence type="ECO:0000256" key="2">
    <source>
        <dbReference type="SAM" id="Phobius"/>
    </source>
</evidence>